<feature type="compositionally biased region" description="Polar residues" evidence="1">
    <location>
        <begin position="30"/>
        <end position="42"/>
    </location>
</feature>
<accession>A0A836I5A5</accession>
<proteinExistence type="predicted"/>
<gene>
    <name evidence="3" type="ORF">JKF63_00646</name>
</gene>
<feature type="region of interest" description="Disordered" evidence="1">
    <location>
        <begin position="1"/>
        <end position="55"/>
    </location>
</feature>
<evidence type="ECO:0000256" key="1">
    <source>
        <dbReference type="SAM" id="MobiDB-lite"/>
    </source>
</evidence>
<feature type="compositionally biased region" description="Basic residues" evidence="1">
    <location>
        <begin position="11"/>
        <end position="29"/>
    </location>
</feature>
<keyword evidence="2" id="KW-1133">Transmembrane helix</keyword>
<dbReference type="Proteomes" id="UP000674318">
    <property type="component" value="Unassembled WGS sequence"/>
</dbReference>
<dbReference type="GeneID" id="94286774"/>
<dbReference type="OrthoDB" id="267953at2759"/>
<dbReference type="EMBL" id="JAFJZO010000036">
    <property type="protein sequence ID" value="KAG5490526.1"/>
    <property type="molecule type" value="Genomic_DNA"/>
</dbReference>
<evidence type="ECO:0000313" key="4">
    <source>
        <dbReference type="Proteomes" id="UP000674318"/>
    </source>
</evidence>
<feature type="transmembrane region" description="Helical" evidence="2">
    <location>
        <begin position="88"/>
        <end position="109"/>
    </location>
</feature>
<reference evidence="3 4" key="1">
    <citation type="submission" date="2021-02" db="EMBL/GenBank/DDBJ databases">
        <title>Porcisia hertigi Genome sequencing and assembly.</title>
        <authorList>
            <person name="Almutairi H."/>
            <person name="Gatherer D."/>
        </authorList>
    </citation>
    <scope>NUCLEOTIDE SEQUENCE [LARGE SCALE GENOMIC DNA]</scope>
    <source>
        <strain evidence="3 4">C119</strain>
    </source>
</reference>
<dbReference type="KEGG" id="phet:94286774"/>
<sequence>MPAKRQASSTRSRKGRSASRSRTPARSRNHSGGSKNSPSKASSPVAEERKETPTVSMWDADAKLMTAMRRRNSRGKCGFFGQQRVQKWGYWAAIITFQVLLIIWIKWAVDMYLTYKASH</sequence>
<comment type="caution">
    <text evidence="3">The sequence shown here is derived from an EMBL/GenBank/DDBJ whole genome shotgun (WGS) entry which is preliminary data.</text>
</comment>
<evidence type="ECO:0000313" key="3">
    <source>
        <dbReference type="EMBL" id="KAG5490526.1"/>
    </source>
</evidence>
<name>A0A836I5A5_9TRYP</name>
<keyword evidence="2" id="KW-0472">Membrane</keyword>
<keyword evidence="2" id="KW-0812">Transmembrane</keyword>
<dbReference type="RefSeq" id="XP_067752854.1">
    <property type="nucleotide sequence ID" value="XM_067896697.1"/>
</dbReference>
<protein>
    <submittedName>
        <fullName evidence="3">Uncharacterized protein</fullName>
    </submittedName>
</protein>
<evidence type="ECO:0000256" key="2">
    <source>
        <dbReference type="SAM" id="Phobius"/>
    </source>
</evidence>
<organism evidence="3 4">
    <name type="scientific">Porcisia hertigi</name>
    <dbReference type="NCBI Taxonomy" id="2761500"/>
    <lineage>
        <taxon>Eukaryota</taxon>
        <taxon>Discoba</taxon>
        <taxon>Euglenozoa</taxon>
        <taxon>Kinetoplastea</taxon>
        <taxon>Metakinetoplastina</taxon>
        <taxon>Trypanosomatida</taxon>
        <taxon>Trypanosomatidae</taxon>
        <taxon>Leishmaniinae</taxon>
        <taxon>Porcisia</taxon>
    </lineage>
</organism>
<keyword evidence="4" id="KW-1185">Reference proteome</keyword>
<dbReference type="AlphaFoldDB" id="A0A836I5A5"/>